<feature type="domain" description="Peptidase S49" evidence="8">
    <location>
        <begin position="109"/>
        <end position="246"/>
    </location>
</feature>
<dbReference type="PIRSF" id="PIRSF001217">
    <property type="entry name" value="Protease_4_SppA"/>
    <property type="match status" value="1"/>
</dbReference>
<dbReference type="NCBIfam" id="TIGR00706">
    <property type="entry name" value="SppA_dom"/>
    <property type="match status" value="1"/>
</dbReference>
<dbReference type="GO" id="GO:0006465">
    <property type="term" value="P:signal peptide processing"/>
    <property type="evidence" value="ECO:0007669"/>
    <property type="project" value="InterPro"/>
</dbReference>
<evidence type="ECO:0000256" key="4">
    <source>
        <dbReference type="ARBA" id="ARBA00022801"/>
    </source>
</evidence>
<dbReference type="PANTHER" id="PTHR33209">
    <property type="entry name" value="PROTEASE 4"/>
    <property type="match status" value="1"/>
</dbReference>
<dbReference type="SUPFAM" id="SSF52096">
    <property type="entry name" value="ClpP/crotonase"/>
    <property type="match status" value="2"/>
</dbReference>
<evidence type="ECO:0000313" key="10">
    <source>
        <dbReference type="Proteomes" id="UP000799049"/>
    </source>
</evidence>
<evidence type="ECO:0000256" key="7">
    <source>
        <dbReference type="PIRSR" id="PIRSR001217-1"/>
    </source>
</evidence>
<dbReference type="Gene3D" id="3.90.226.10">
    <property type="entry name" value="2-enoyl-CoA Hydratase, Chain A, domain 1"/>
    <property type="match status" value="2"/>
</dbReference>
<keyword evidence="5" id="KW-0720">Serine protease</keyword>
<dbReference type="Proteomes" id="UP000799049">
    <property type="component" value="Unassembled WGS sequence"/>
</dbReference>
<dbReference type="PANTHER" id="PTHR33209:SF1">
    <property type="entry name" value="PEPTIDASE S49 DOMAIN-CONTAINING PROTEIN"/>
    <property type="match status" value="1"/>
</dbReference>
<dbReference type="EMBL" id="VRVR01000016">
    <property type="protein sequence ID" value="KAF0852799.1"/>
    <property type="molecule type" value="Genomic_DNA"/>
</dbReference>
<feature type="active site" description="Proton donor/acceptor" evidence="7">
    <location>
        <position position="178"/>
    </location>
</feature>
<dbReference type="InterPro" id="IPR004635">
    <property type="entry name" value="Pept_S49_SppA"/>
</dbReference>
<dbReference type="InterPro" id="IPR047272">
    <property type="entry name" value="S49_SppA_C"/>
</dbReference>
<comment type="similarity">
    <text evidence="2">Belongs to the peptidase S49 family.</text>
</comment>
<proteinExistence type="inferred from homology"/>
<dbReference type="Gene3D" id="6.20.330.10">
    <property type="match status" value="1"/>
</dbReference>
<evidence type="ECO:0000256" key="1">
    <source>
        <dbReference type="ARBA" id="ARBA00004370"/>
    </source>
</evidence>
<sequence length="639" mass="70186">MFGRLSKILVGGAIVTGFAGQYYAKRQKEEYESRPCLLEVDLTATFVETRPTNPIKRMMSAKNPAFADLLYALNSASLDKSIELVILRVGPCSLGLAQIHEVREAISKLKAERKKVVAVCDSMDSTRSYYLASAASEISGSEKGDFVVNGFAVESLFSKRLLDRLGIDVHVEKRKEFKSAMDMISESEMTEPVRHNLESLLVSFANHVSESISADRDVDVSLVQKVMGQGYLNMMESHEKGLVDRTEPSFVTAENWTLIMKKNGRKHARMSLARYLKKLNRIDSKKFTETGAASRYWICSDPRLLVANDFWTAFKFGKDDEKAKSAEDAKKNSAGRIAVMTLSGAIMRDVDERNPSQYISDVAVSKALLDAAKDVSISAVVMRVDSPGGSYIASENIAAAMRRVRAEGKPIVLQMGNVCASGGYYLAAESDYVIAAPLTITGSIGVIATKFAIASALGLHDINVARVQTHENAAAFESVMFPLSPVQKSMLKNRIDEIYGDFVQHVARGRKLPLAQVEAFAKGRVWTGEQGLHLGLVDAFGDLYSAIQIAKDRALKPTATPVAFPYPKNPVQVFLEELTGEDAGSGELSRPLGAWIREAILDDLEQSSAVARVISRHAHLYEREAVLAYCEDVDLNKFT</sequence>
<dbReference type="AlphaFoldDB" id="A0A8K0AJG4"/>
<feature type="active site" description="Nucleophile" evidence="7">
    <location>
        <position position="421"/>
    </location>
</feature>
<keyword evidence="6" id="KW-0472">Membrane</keyword>
<dbReference type="InterPro" id="IPR002142">
    <property type="entry name" value="Peptidase_S49"/>
</dbReference>
<dbReference type="CDD" id="cd07018">
    <property type="entry name" value="S49_SppA_67K_type"/>
    <property type="match status" value="1"/>
</dbReference>
<name>A0A8K0AJG4_ANDGO</name>
<dbReference type="InterPro" id="IPR047217">
    <property type="entry name" value="S49_SppA_67K_type_N"/>
</dbReference>
<evidence type="ECO:0000256" key="2">
    <source>
        <dbReference type="ARBA" id="ARBA00008683"/>
    </source>
</evidence>
<organism evidence="9 10">
    <name type="scientific">Andalucia godoyi</name>
    <name type="common">Flagellate</name>
    <dbReference type="NCBI Taxonomy" id="505711"/>
    <lineage>
        <taxon>Eukaryota</taxon>
        <taxon>Discoba</taxon>
        <taxon>Jakobida</taxon>
        <taxon>Andalucina</taxon>
        <taxon>Andaluciidae</taxon>
        <taxon>Andalucia</taxon>
    </lineage>
</organism>
<dbReference type="CDD" id="cd07023">
    <property type="entry name" value="S49_Sppa_N_C"/>
    <property type="match status" value="1"/>
</dbReference>
<keyword evidence="3" id="KW-0645">Protease</keyword>
<evidence type="ECO:0000256" key="5">
    <source>
        <dbReference type="ARBA" id="ARBA00022825"/>
    </source>
</evidence>
<evidence type="ECO:0000256" key="6">
    <source>
        <dbReference type="ARBA" id="ARBA00023136"/>
    </source>
</evidence>
<gene>
    <name evidence="9" type="ORF">ANDGO_01045</name>
</gene>
<feature type="domain" description="Peptidase S49" evidence="8">
    <location>
        <begin position="405"/>
        <end position="552"/>
    </location>
</feature>
<reference evidence="9" key="1">
    <citation type="submission" date="2019-09" db="EMBL/GenBank/DDBJ databases">
        <title>The Mitochondrial Proteome of the Jakobid, Andalucia godoyi, a Protist With the Most Gene-Rich and Bacteria-Like Mitochondrial Genome.</title>
        <authorList>
            <person name="Gray M.W."/>
            <person name="Burger G."/>
            <person name="Derelle R."/>
            <person name="Klimes V."/>
            <person name="Leger M."/>
            <person name="Sarrasin M."/>
            <person name="Vlcek C."/>
            <person name="Roger A.J."/>
            <person name="Elias M."/>
            <person name="Lang B.F."/>
        </authorList>
    </citation>
    <scope>NUCLEOTIDE SEQUENCE</scope>
    <source>
        <strain evidence="9">And28</strain>
    </source>
</reference>
<comment type="caution">
    <text evidence="9">The sequence shown here is derived from an EMBL/GenBank/DDBJ whole genome shotgun (WGS) entry which is preliminary data.</text>
</comment>
<accession>A0A8K0AJG4</accession>
<dbReference type="InterPro" id="IPR004634">
    <property type="entry name" value="Pept_S49_pIV"/>
</dbReference>
<dbReference type="InterPro" id="IPR029045">
    <property type="entry name" value="ClpP/crotonase-like_dom_sf"/>
</dbReference>
<evidence type="ECO:0000259" key="8">
    <source>
        <dbReference type="Pfam" id="PF01343"/>
    </source>
</evidence>
<comment type="subcellular location">
    <subcellularLocation>
        <location evidence="1">Membrane</location>
    </subcellularLocation>
</comment>
<dbReference type="GO" id="GO:0016020">
    <property type="term" value="C:membrane"/>
    <property type="evidence" value="ECO:0007669"/>
    <property type="project" value="UniProtKB-SubCell"/>
</dbReference>
<dbReference type="Pfam" id="PF01343">
    <property type="entry name" value="Peptidase_S49"/>
    <property type="match status" value="2"/>
</dbReference>
<evidence type="ECO:0000256" key="3">
    <source>
        <dbReference type="ARBA" id="ARBA00022670"/>
    </source>
</evidence>
<protein>
    <submittedName>
        <fullName evidence="9">Mitochondrial signal peptide peptidase SppA (Protease IV)</fullName>
    </submittedName>
</protein>
<keyword evidence="4" id="KW-0378">Hydrolase</keyword>
<evidence type="ECO:0000313" key="9">
    <source>
        <dbReference type="EMBL" id="KAF0852799.1"/>
    </source>
</evidence>
<dbReference type="OrthoDB" id="45421at2759"/>
<dbReference type="GO" id="GO:0008236">
    <property type="term" value="F:serine-type peptidase activity"/>
    <property type="evidence" value="ECO:0007669"/>
    <property type="project" value="UniProtKB-KW"/>
</dbReference>
<keyword evidence="10" id="KW-1185">Reference proteome</keyword>